<dbReference type="SUPFAM" id="SSF47384">
    <property type="entry name" value="Homodimeric domain of signal transducing histidine kinase"/>
    <property type="match status" value="1"/>
</dbReference>
<dbReference type="Gene3D" id="6.10.340.10">
    <property type="match status" value="1"/>
</dbReference>
<comment type="catalytic activity">
    <reaction evidence="1">
        <text>ATP + protein L-histidine = ADP + protein N-phospho-L-histidine.</text>
        <dbReference type="EC" id="2.7.13.3"/>
    </reaction>
</comment>
<evidence type="ECO:0000256" key="4">
    <source>
        <dbReference type="ARBA" id="ARBA00022553"/>
    </source>
</evidence>
<sequence length="586" mass="67122">MYYTGVGFEFFSFPRAYHHRALKVQEDALQEIQLINRLKIAELTTKGKRKKLISLLGNDTLLQQNYVELRKHIVELRQVWLEWQVFEKNHISINNGDSEKTIALVKSFMQTYNTVPESYLQSVEKLLDSFDLENVQPENVAIIRQKLIDFGSSQVVVQIDNFSHDLTGLLDRATDEYEEASEILKTSQILRSQIINTSLVLSVVIAALLAFYTSRAIAHPIQNLTDVVQKSIQESDFDVRVQVTTEDEVGILATSYNQLIHSIKNLLTQQQQANQKLEAYSQTLEYQVAERTQKLIENNQILQKTLEELHQTQAQVVQSEKMSALGRMVAGVAHEINNPVSFIYGNLCFIQQYTQDLVILVQSYQKYYPNPPQALQQQVDEIELEFLSEDLPKIVQSMEAGAARICEIVKSLRNFSRLDEAEFKEVNIHEGINHTLMILQHRLNLQSNRPKIQVIKHYAKLPLVECFARQLNQVFMNILTNAIDALDETQLERIESLTIWIKTQVKSETSVMITISNNGKPIAEEIKSKIFDPFFTTKPIGKGTGLGLSISYQIVTEKHHGRLWCDSTPGNNTKFCIEIPIYQNSH</sequence>
<dbReference type="InterPro" id="IPR003661">
    <property type="entry name" value="HisK_dim/P_dom"/>
</dbReference>
<dbReference type="PROSITE" id="PS50109">
    <property type="entry name" value="HIS_KIN"/>
    <property type="match status" value="1"/>
</dbReference>
<dbReference type="InterPro" id="IPR005467">
    <property type="entry name" value="His_kinase_dom"/>
</dbReference>
<comment type="subcellular location">
    <subcellularLocation>
        <location evidence="2">Membrane</location>
    </subcellularLocation>
</comment>
<reference evidence="13 14" key="1">
    <citation type="journal article" date="2020" name="ISME J.">
        <title>Comparative genomics reveals insights into cyanobacterial evolution and habitat adaptation.</title>
        <authorList>
            <person name="Chen M.Y."/>
            <person name="Teng W.K."/>
            <person name="Zhao L."/>
            <person name="Hu C.X."/>
            <person name="Zhou Y.K."/>
            <person name="Han B.P."/>
            <person name="Song L.R."/>
            <person name="Shu W.S."/>
        </authorList>
    </citation>
    <scope>NUCLEOTIDE SEQUENCE [LARGE SCALE GENOMIC DNA]</scope>
    <source>
        <strain evidence="13 14">FACHB-3921</strain>
    </source>
</reference>
<dbReference type="SUPFAM" id="SSF55874">
    <property type="entry name" value="ATPase domain of HSP90 chaperone/DNA topoisomerase II/histidine kinase"/>
    <property type="match status" value="1"/>
</dbReference>
<evidence type="ECO:0000259" key="12">
    <source>
        <dbReference type="PROSITE" id="PS50885"/>
    </source>
</evidence>
<evidence type="ECO:0000256" key="3">
    <source>
        <dbReference type="ARBA" id="ARBA00012438"/>
    </source>
</evidence>
<dbReference type="PANTHER" id="PTHR43065">
    <property type="entry name" value="SENSOR HISTIDINE KINASE"/>
    <property type="match status" value="1"/>
</dbReference>
<evidence type="ECO:0000256" key="5">
    <source>
        <dbReference type="ARBA" id="ARBA00022679"/>
    </source>
</evidence>
<dbReference type="RefSeq" id="WP_206757626.1">
    <property type="nucleotide sequence ID" value="NZ_JACJQL010000150.1"/>
</dbReference>
<dbReference type="Pfam" id="PF00672">
    <property type="entry name" value="HAMP"/>
    <property type="match status" value="1"/>
</dbReference>
<dbReference type="InterPro" id="IPR036097">
    <property type="entry name" value="HisK_dim/P_sf"/>
</dbReference>
<proteinExistence type="predicted"/>
<dbReference type="SMART" id="SM00388">
    <property type="entry name" value="HisKA"/>
    <property type="match status" value="1"/>
</dbReference>
<evidence type="ECO:0000256" key="2">
    <source>
        <dbReference type="ARBA" id="ARBA00004370"/>
    </source>
</evidence>
<dbReference type="SMART" id="SM00387">
    <property type="entry name" value="HATPase_c"/>
    <property type="match status" value="1"/>
</dbReference>
<evidence type="ECO:0000256" key="6">
    <source>
        <dbReference type="ARBA" id="ARBA00022741"/>
    </source>
</evidence>
<comment type="caution">
    <text evidence="13">The sequence shown here is derived from an EMBL/GenBank/DDBJ whole genome shotgun (WGS) entry which is preliminary data.</text>
</comment>
<feature type="domain" description="HAMP" evidence="12">
    <location>
        <begin position="215"/>
        <end position="268"/>
    </location>
</feature>
<keyword evidence="14" id="KW-1185">Reference proteome</keyword>
<dbReference type="InterPro" id="IPR036890">
    <property type="entry name" value="HATPase_C_sf"/>
</dbReference>
<dbReference type="EMBL" id="JACJQL010000150">
    <property type="protein sequence ID" value="MBD2255893.1"/>
    <property type="molecule type" value="Genomic_DNA"/>
</dbReference>
<dbReference type="PROSITE" id="PS50885">
    <property type="entry name" value="HAMP"/>
    <property type="match status" value="1"/>
</dbReference>
<evidence type="ECO:0000259" key="11">
    <source>
        <dbReference type="PROSITE" id="PS50109"/>
    </source>
</evidence>
<accession>A0ABR8BSJ8</accession>
<keyword evidence="4" id="KW-0597">Phosphoprotein</keyword>
<keyword evidence="9" id="KW-0902">Two-component regulatory system</keyword>
<evidence type="ECO:0000313" key="14">
    <source>
        <dbReference type="Proteomes" id="UP000621307"/>
    </source>
</evidence>
<keyword evidence="8" id="KW-0067">ATP-binding</keyword>
<evidence type="ECO:0000256" key="9">
    <source>
        <dbReference type="ARBA" id="ARBA00023012"/>
    </source>
</evidence>
<evidence type="ECO:0000256" key="1">
    <source>
        <dbReference type="ARBA" id="ARBA00000085"/>
    </source>
</evidence>
<dbReference type="Gene3D" id="3.30.565.10">
    <property type="entry name" value="Histidine kinase-like ATPase, C-terminal domain"/>
    <property type="match status" value="1"/>
</dbReference>
<keyword evidence="5" id="KW-0808">Transferase</keyword>
<dbReference type="CDD" id="cd06225">
    <property type="entry name" value="HAMP"/>
    <property type="match status" value="1"/>
</dbReference>
<protein>
    <recommendedName>
        <fullName evidence="3">histidine kinase</fullName>
        <ecNumber evidence="3">2.7.13.3</ecNumber>
    </recommendedName>
</protein>
<dbReference type="Pfam" id="PF02518">
    <property type="entry name" value="HATPase_c"/>
    <property type="match status" value="1"/>
</dbReference>
<feature type="domain" description="Histidine kinase" evidence="11">
    <location>
        <begin position="331"/>
        <end position="583"/>
    </location>
</feature>
<keyword evidence="10" id="KW-0175">Coiled coil</keyword>
<dbReference type="CDD" id="cd00082">
    <property type="entry name" value="HisKA"/>
    <property type="match status" value="1"/>
</dbReference>
<organism evidence="13 14">
    <name type="scientific">Nostoc parmelioides FACHB-3921</name>
    <dbReference type="NCBI Taxonomy" id="2692909"/>
    <lineage>
        <taxon>Bacteria</taxon>
        <taxon>Bacillati</taxon>
        <taxon>Cyanobacteriota</taxon>
        <taxon>Cyanophyceae</taxon>
        <taxon>Nostocales</taxon>
        <taxon>Nostocaceae</taxon>
        <taxon>Nostoc</taxon>
    </lineage>
</organism>
<evidence type="ECO:0000313" key="13">
    <source>
        <dbReference type="EMBL" id="MBD2255893.1"/>
    </source>
</evidence>
<dbReference type="PRINTS" id="PR00344">
    <property type="entry name" value="BCTRLSENSOR"/>
</dbReference>
<name>A0ABR8BSJ8_9NOSO</name>
<dbReference type="InterPro" id="IPR004358">
    <property type="entry name" value="Sig_transdc_His_kin-like_C"/>
</dbReference>
<dbReference type="EC" id="2.7.13.3" evidence="3"/>
<keyword evidence="6" id="KW-0547">Nucleotide-binding</keyword>
<dbReference type="InterPro" id="IPR003660">
    <property type="entry name" value="HAMP_dom"/>
</dbReference>
<keyword evidence="7" id="KW-0418">Kinase</keyword>
<dbReference type="PANTHER" id="PTHR43065:SF10">
    <property type="entry name" value="PEROXIDE STRESS-ACTIVATED HISTIDINE KINASE MAK3"/>
    <property type="match status" value="1"/>
</dbReference>
<dbReference type="Proteomes" id="UP000621307">
    <property type="component" value="Unassembled WGS sequence"/>
</dbReference>
<dbReference type="SUPFAM" id="SSF158472">
    <property type="entry name" value="HAMP domain-like"/>
    <property type="match status" value="1"/>
</dbReference>
<evidence type="ECO:0000256" key="7">
    <source>
        <dbReference type="ARBA" id="ARBA00022777"/>
    </source>
</evidence>
<dbReference type="InterPro" id="IPR003594">
    <property type="entry name" value="HATPase_dom"/>
</dbReference>
<dbReference type="Gene3D" id="1.10.287.130">
    <property type="match status" value="1"/>
</dbReference>
<feature type="coiled-coil region" evidence="10">
    <location>
        <begin position="263"/>
        <end position="322"/>
    </location>
</feature>
<gene>
    <name evidence="13" type="ORF">H6G14_32550</name>
</gene>
<evidence type="ECO:0000256" key="10">
    <source>
        <dbReference type="SAM" id="Coils"/>
    </source>
</evidence>
<evidence type="ECO:0000256" key="8">
    <source>
        <dbReference type="ARBA" id="ARBA00022840"/>
    </source>
</evidence>
<dbReference type="SMART" id="SM00304">
    <property type="entry name" value="HAMP"/>
    <property type="match status" value="1"/>
</dbReference>